<feature type="domain" description="Chlorhexidine efflux transporter" evidence="2">
    <location>
        <begin position="72"/>
        <end position="134"/>
    </location>
</feature>
<dbReference type="EMBL" id="JAUSUL010000002">
    <property type="protein sequence ID" value="MDQ0315865.1"/>
    <property type="molecule type" value="Genomic_DNA"/>
</dbReference>
<comment type="caution">
    <text evidence="3">The sequence shown here is derived from an EMBL/GenBank/DDBJ whole genome shotgun (WGS) entry which is preliminary data.</text>
</comment>
<name>A0AAE3VQA5_9HYPH</name>
<keyword evidence="1" id="KW-1133">Transmembrane helix</keyword>
<feature type="domain" description="Chlorhexidine efflux transporter" evidence="2">
    <location>
        <begin position="2"/>
        <end position="64"/>
    </location>
</feature>
<protein>
    <submittedName>
        <fullName evidence="3">Membrane protein</fullName>
    </submittedName>
</protein>
<reference evidence="3" key="1">
    <citation type="submission" date="2023-07" db="EMBL/GenBank/DDBJ databases">
        <title>Genomic Encyclopedia of Type Strains, Phase IV (KMG-IV): sequencing the most valuable type-strain genomes for metagenomic binning, comparative biology and taxonomic classification.</title>
        <authorList>
            <person name="Goeker M."/>
        </authorList>
    </citation>
    <scope>NUCLEOTIDE SEQUENCE</scope>
    <source>
        <strain evidence="3">DSM 21202</strain>
    </source>
</reference>
<dbReference type="Pfam" id="PF05232">
    <property type="entry name" value="BTP"/>
    <property type="match status" value="2"/>
</dbReference>
<sequence length="144" mass="16123">MRSVADRIRHTLSFEIIGLALVTPLGTLVIDKPLVDIGAVALGSSVVATAWNYIYNLGFDTALLRLRGDPRKTVPLRVVHALLFEAGLLLILLPLIAWYLGISLWQALVMDLFFVAFYIVYAFIFNWLYDLVFPIPMEPTSRSG</sequence>
<dbReference type="Proteomes" id="UP001229244">
    <property type="component" value="Unassembled WGS sequence"/>
</dbReference>
<feature type="transmembrane region" description="Helical" evidence="1">
    <location>
        <begin position="112"/>
        <end position="133"/>
    </location>
</feature>
<evidence type="ECO:0000256" key="1">
    <source>
        <dbReference type="SAM" id="Phobius"/>
    </source>
</evidence>
<evidence type="ECO:0000313" key="3">
    <source>
        <dbReference type="EMBL" id="MDQ0315865.1"/>
    </source>
</evidence>
<feature type="transmembrane region" description="Helical" evidence="1">
    <location>
        <begin position="78"/>
        <end position="100"/>
    </location>
</feature>
<dbReference type="InterPro" id="IPR058208">
    <property type="entry name" value="PACE"/>
</dbReference>
<feature type="transmembrane region" description="Helical" evidence="1">
    <location>
        <begin position="37"/>
        <end position="57"/>
    </location>
</feature>
<keyword evidence="1" id="KW-0472">Membrane</keyword>
<evidence type="ECO:0000313" key="4">
    <source>
        <dbReference type="Proteomes" id="UP001229244"/>
    </source>
</evidence>
<keyword evidence="4" id="KW-1185">Reference proteome</keyword>
<accession>A0AAE3VQA5</accession>
<dbReference type="InterPro" id="IPR007896">
    <property type="entry name" value="BTP_bacteria"/>
</dbReference>
<dbReference type="AlphaFoldDB" id="A0AAE3VQA5"/>
<organism evidence="3 4">
    <name type="scientific">Amorphus orientalis</name>
    <dbReference type="NCBI Taxonomy" id="649198"/>
    <lineage>
        <taxon>Bacteria</taxon>
        <taxon>Pseudomonadati</taxon>
        <taxon>Pseudomonadota</taxon>
        <taxon>Alphaproteobacteria</taxon>
        <taxon>Hyphomicrobiales</taxon>
        <taxon>Amorphaceae</taxon>
        <taxon>Amorphus</taxon>
    </lineage>
</organism>
<feature type="transmembrane region" description="Helical" evidence="1">
    <location>
        <begin position="12"/>
        <end position="31"/>
    </location>
</feature>
<gene>
    <name evidence="3" type="ORF">J2S73_002322</name>
</gene>
<keyword evidence="1" id="KW-0812">Transmembrane</keyword>
<proteinExistence type="predicted"/>
<dbReference type="NCBIfam" id="NF033664">
    <property type="entry name" value="PACE_transport"/>
    <property type="match status" value="1"/>
</dbReference>
<evidence type="ECO:0000259" key="2">
    <source>
        <dbReference type="Pfam" id="PF05232"/>
    </source>
</evidence>
<dbReference type="RefSeq" id="WP_306885694.1">
    <property type="nucleotide sequence ID" value="NZ_JAUSUL010000002.1"/>
</dbReference>